<dbReference type="AlphaFoldDB" id="A0A2M8W5D6"/>
<proteinExistence type="predicted"/>
<evidence type="ECO:0008006" key="3">
    <source>
        <dbReference type="Google" id="ProtNLM"/>
    </source>
</evidence>
<comment type="caution">
    <text evidence="1">The sequence shown here is derived from an EMBL/GenBank/DDBJ whole genome shotgun (WGS) entry which is preliminary data.</text>
</comment>
<accession>A0A2M8W5D6</accession>
<organism evidence="1 2">
    <name type="scientific">Yoonia maricola</name>
    <dbReference type="NCBI Taxonomy" id="420999"/>
    <lineage>
        <taxon>Bacteria</taxon>
        <taxon>Pseudomonadati</taxon>
        <taxon>Pseudomonadota</taxon>
        <taxon>Alphaproteobacteria</taxon>
        <taxon>Rhodobacterales</taxon>
        <taxon>Paracoccaceae</taxon>
        <taxon>Yoonia</taxon>
    </lineage>
</organism>
<dbReference type="Proteomes" id="UP000228531">
    <property type="component" value="Unassembled WGS sequence"/>
</dbReference>
<protein>
    <recommendedName>
        <fullName evidence="3">FlgN protein</fullName>
    </recommendedName>
</protein>
<name>A0A2M8W5D6_9RHOB</name>
<reference evidence="1 2" key="1">
    <citation type="submission" date="2017-11" db="EMBL/GenBank/DDBJ databases">
        <title>Genomic Encyclopedia of Archaeal and Bacterial Type Strains, Phase II (KMG-II): From Individual Species to Whole Genera.</title>
        <authorList>
            <person name="Goeker M."/>
        </authorList>
    </citation>
    <scope>NUCLEOTIDE SEQUENCE [LARGE SCALE GENOMIC DNA]</scope>
    <source>
        <strain evidence="1 2">DSM 29128</strain>
    </source>
</reference>
<keyword evidence="2" id="KW-1185">Reference proteome</keyword>
<evidence type="ECO:0000313" key="2">
    <source>
        <dbReference type="Proteomes" id="UP000228531"/>
    </source>
</evidence>
<gene>
    <name evidence="1" type="ORF">BC777_2489</name>
</gene>
<evidence type="ECO:0000313" key="1">
    <source>
        <dbReference type="EMBL" id="PJI86131.1"/>
    </source>
</evidence>
<dbReference type="EMBL" id="PGTY01000002">
    <property type="protein sequence ID" value="PJI86131.1"/>
    <property type="molecule type" value="Genomic_DNA"/>
</dbReference>
<sequence>MSADFEPLGALLQRKEDLLGQLTKSKPDTYTLRPLRQKMDENQSLLAAAIKGVAAAGDRLEALSDVQKGLRVYDPSGRAELVQNHHRSVEKKA</sequence>